<organism evidence="2 3">
    <name type="scientific">Pedosphaera parvula (strain Ellin514)</name>
    <dbReference type="NCBI Taxonomy" id="320771"/>
    <lineage>
        <taxon>Bacteria</taxon>
        <taxon>Pseudomonadati</taxon>
        <taxon>Verrucomicrobiota</taxon>
        <taxon>Pedosphaerae</taxon>
        <taxon>Pedosphaerales</taxon>
        <taxon>Pedosphaeraceae</taxon>
        <taxon>Pedosphaera</taxon>
    </lineage>
</organism>
<dbReference type="Gene3D" id="1.10.10.10">
    <property type="entry name" value="Winged helix-like DNA-binding domain superfamily/Winged helix DNA-binding domain"/>
    <property type="match status" value="1"/>
</dbReference>
<dbReference type="Pfam" id="PF12802">
    <property type="entry name" value="MarR_2"/>
    <property type="match status" value="1"/>
</dbReference>
<dbReference type="RefSeq" id="WP_007417538.1">
    <property type="nucleotide sequence ID" value="NZ_ABOX02000043.1"/>
</dbReference>
<reference evidence="2 3" key="1">
    <citation type="journal article" date="2011" name="J. Bacteriol.">
        <title>Genome sequence of 'Pedosphaera parvula' Ellin514, an aerobic Verrucomicrobial isolate from pasture soil.</title>
        <authorList>
            <person name="Kant R."/>
            <person name="van Passel M.W."/>
            <person name="Sangwan P."/>
            <person name="Palva A."/>
            <person name="Lucas S."/>
            <person name="Copeland A."/>
            <person name="Lapidus A."/>
            <person name="Glavina Del Rio T."/>
            <person name="Dalin E."/>
            <person name="Tice H."/>
            <person name="Bruce D."/>
            <person name="Goodwin L."/>
            <person name="Pitluck S."/>
            <person name="Chertkov O."/>
            <person name="Larimer F.W."/>
            <person name="Land M.L."/>
            <person name="Hauser L."/>
            <person name="Brettin T.S."/>
            <person name="Detter J.C."/>
            <person name="Han S."/>
            <person name="de Vos W.M."/>
            <person name="Janssen P.H."/>
            <person name="Smidt H."/>
        </authorList>
    </citation>
    <scope>NUCLEOTIDE SEQUENCE [LARGE SCALE GENOMIC DNA]</scope>
    <source>
        <strain evidence="2 3">Ellin514</strain>
    </source>
</reference>
<dbReference type="InterPro" id="IPR000835">
    <property type="entry name" value="HTH_MarR-typ"/>
</dbReference>
<dbReference type="Proteomes" id="UP000003688">
    <property type="component" value="Unassembled WGS sequence"/>
</dbReference>
<gene>
    <name evidence="2" type="ORF">Cflav_PD1091</name>
</gene>
<dbReference type="SUPFAM" id="SSF46785">
    <property type="entry name" value="Winged helix' DNA-binding domain"/>
    <property type="match status" value="1"/>
</dbReference>
<dbReference type="OrthoDB" id="3254893at2"/>
<dbReference type="InterPro" id="IPR039422">
    <property type="entry name" value="MarR/SlyA-like"/>
</dbReference>
<dbReference type="AlphaFoldDB" id="B9XP02"/>
<protein>
    <submittedName>
        <fullName evidence="2">Transcriptional regulator, MarR family</fullName>
    </submittedName>
</protein>
<evidence type="ECO:0000259" key="1">
    <source>
        <dbReference type="PROSITE" id="PS50995"/>
    </source>
</evidence>
<dbReference type="GO" id="GO:0003700">
    <property type="term" value="F:DNA-binding transcription factor activity"/>
    <property type="evidence" value="ECO:0007669"/>
    <property type="project" value="InterPro"/>
</dbReference>
<dbReference type="InterPro" id="IPR036388">
    <property type="entry name" value="WH-like_DNA-bd_sf"/>
</dbReference>
<accession>B9XP02</accession>
<proteinExistence type="predicted"/>
<feature type="domain" description="HTH marR-type" evidence="1">
    <location>
        <begin position="11"/>
        <end position="143"/>
    </location>
</feature>
<comment type="caution">
    <text evidence="2">The sequence shown here is derived from an EMBL/GenBank/DDBJ whole genome shotgun (WGS) entry which is preliminary data.</text>
</comment>
<dbReference type="PANTHER" id="PTHR33164">
    <property type="entry name" value="TRANSCRIPTIONAL REGULATOR, MARR FAMILY"/>
    <property type="match status" value="1"/>
</dbReference>
<keyword evidence="3" id="KW-1185">Reference proteome</keyword>
<dbReference type="InterPro" id="IPR036390">
    <property type="entry name" value="WH_DNA-bd_sf"/>
</dbReference>
<dbReference type="STRING" id="320771.Cflav_PD1091"/>
<evidence type="ECO:0000313" key="3">
    <source>
        <dbReference type="Proteomes" id="UP000003688"/>
    </source>
</evidence>
<sequence length="158" mass="17334">MSSARSSENQKSGVAFLLTQVGAHAAFQFAERLETLKLDPAHAGILRAINAENGLSQRELAKLMGMFPSRLVLVLDELEKAGLIERKASAEDRRTHMLHLTARGKETLQNIGRIAREHQDAFCAALNASERETLAALLSKLAAHHHLTPGVHPGYRKL</sequence>
<name>B9XP02_PEDPL</name>
<dbReference type="EMBL" id="ABOX02000043">
    <property type="protein sequence ID" value="EEF58468.1"/>
    <property type="molecule type" value="Genomic_DNA"/>
</dbReference>
<dbReference type="SMART" id="SM00347">
    <property type="entry name" value="HTH_MARR"/>
    <property type="match status" value="1"/>
</dbReference>
<evidence type="ECO:0000313" key="2">
    <source>
        <dbReference type="EMBL" id="EEF58468.1"/>
    </source>
</evidence>
<dbReference type="PANTHER" id="PTHR33164:SF89">
    <property type="entry name" value="MARR FAMILY REGULATORY PROTEIN"/>
    <property type="match status" value="1"/>
</dbReference>
<dbReference type="PRINTS" id="PR00598">
    <property type="entry name" value="HTHMARR"/>
</dbReference>
<dbReference type="GO" id="GO:0006950">
    <property type="term" value="P:response to stress"/>
    <property type="evidence" value="ECO:0007669"/>
    <property type="project" value="TreeGrafter"/>
</dbReference>
<dbReference type="PROSITE" id="PS50995">
    <property type="entry name" value="HTH_MARR_2"/>
    <property type="match status" value="1"/>
</dbReference>